<dbReference type="PRINTS" id="PR00344">
    <property type="entry name" value="BCTRLSENSOR"/>
</dbReference>
<proteinExistence type="predicted"/>
<dbReference type="InterPro" id="IPR036890">
    <property type="entry name" value="HATPase_C_sf"/>
</dbReference>
<organism evidence="11 12">
    <name type="scientific">Granulosicoccus antarcticus IMCC3135</name>
    <dbReference type="NCBI Taxonomy" id="1192854"/>
    <lineage>
        <taxon>Bacteria</taxon>
        <taxon>Pseudomonadati</taxon>
        <taxon>Pseudomonadota</taxon>
        <taxon>Gammaproteobacteria</taxon>
        <taxon>Chromatiales</taxon>
        <taxon>Granulosicoccaceae</taxon>
        <taxon>Granulosicoccus</taxon>
    </lineage>
</organism>
<dbReference type="Gene3D" id="3.30.565.10">
    <property type="entry name" value="Histidine kinase-like ATPase, C-terminal domain"/>
    <property type="match status" value="1"/>
</dbReference>
<sequence length="505" mass="55098">MSSLFIRLSLVFSAILLCLGMVTLNIGHRSQQRYFEEFTQELNRPVAMYMVNQTRLFIDGKPDKQALAELAVHLAMINPSLDVFLLDPQGNILAGALDVDVQYDQAVDMQPLQRFIAGQDRLPIYGVNPSVPGQLRVFSAFPVSGTEAGNSGCEPCGYVYVVLGGARHRSLWHSLSSSYTLQAGATMFGGVLVFALFAGIAVFFMMTRPLRAMTRALSEWRLAAVDQTTQALPPKLSAGRMADELQALEQTCHGMAKRLDQQFIALNKADKQRRRFLTSVSHDLRTPLTSLSGAIETVLLKHEQLTPSDSQRYLLLAQRQANRLRSLISQLFEMARLDSGDVKPQIEQMSLSELVFDTVQDMEAEASRVGIALTVSSSADSTNVIVLADMSMIQRVLENLVFNAIRHTPEGGHVSVTVGQDADLHGVVEVADSGRGFATPMDACPLMVCIDQGEVMASMNSAMSEGSGLGLGIVQRILVLHGSQALVWSQPGEGTRVKFSLPLSV</sequence>
<evidence type="ECO:0000256" key="5">
    <source>
        <dbReference type="ARBA" id="ARBA00022741"/>
    </source>
</evidence>
<comment type="catalytic activity">
    <reaction evidence="1">
        <text>ATP + protein L-histidine = ADP + protein N-phospho-L-histidine.</text>
        <dbReference type="EC" id="2.7.13.3"/>
    </reaction>
</comment>
<evidence type="ECO:0000256" key="4">
    <source>
        <dbReference type="ARBA" id="ARBA00022679"/>
    </source>
</evidence>
<keyword evidence="9" id="KW-0812">Transmembrane</keyword>
<dbReference type="InterPro" id="IPR036097">
    <property type="entry name" value="HisK_dim/P_sf"/>
</dbReference>
<dbReference type="GO" id="GO:0007234">
    <property type="term" value="P:osmosensory signaling via phosphorelay pathway"/>
    <property type="evidence" value="ECO:0007669"/>
    <property type="project" value="TreeGrafter"/>
</dbReference>
<keyword evidence="5" id="KW-0547">Nucleotide-binding</keyword>
<dbReference type="Pfam" id="PF02518">
    <property type="entry name" value="HATPase_c"/>
    <property type="match status" value="1"/>
</dbReference>
<dbReference type="GO" id="GO:0005524">
    <property type="term" value="F:ATP binding"/>
    <property type="evidence" value="ECO:0007669"/>
    <property type="project" value="UniProtKB-KW"/>
</dbReference>
<dbReference type="PANTHER" id="PTHR42878">
    <property type="entry name" value="TWO-COMPONENT HISTIDINE KINASE"/>
    <property type="match status" value="1"/>
</dbReference>
<dbReference type="CDD" id="cd00082">
    <property type="entry name" value="HisKA"/>
    <property type="match status" value="1"/>
</dbReference>
<accession>A0A2Z2NKF4</accession>
<keyword evidence="6" id="KW-0418">Kinase</keyword>
<dbReference type="Pfam" id="PF00512">
    <property type="entry name" value="HisKA"/>
    <property type="match status" value="1"/>
</dbReference>
<dbReference type="InterPro" id="IPR003661">
    <property type="entry name" value="HisK_dim/P_dom"/>
</dbReference>
<dbReference type="GO" id="GO:0030295">
    <property type="term" value="F:protein kinase activator activity"/>
    <property type="evidence" value="ECO:0007669"/>
    <property type="project" value="TreeGrafter"/>
</dbReference>
<evidence type="ECO:0000313" key="11">
    <source>
        <dbReference type="EMBL" id="ASJ71872.1"/>
    </source>
</evidence>
<dbReference type="Proteomes" id="UP000250079">
    <property type="component" value="Chromosome"/>
</dbReference>
<evidence type="ECO:0000256" key="9">
    <source>
        <dbReference type="SAM" id="Phobius"/>
    </source>
</evidence>
<dbReference type="SMART" id="SM00387">
    <property type="entry name" value="HATPase_c"/>
    <property type="match status" value="1"/>
</dbReference>
<feature type="transmembrane region" description="Helical" evidence="9">
    <location>
        <begin position="183"/>
        <end position="205"/>
    </location>
</feature>
<evidence type="ECO:0000256" key="7">
    <source>
        <dbReference type="ARBA" id="ARBA00022840"/>
    </source>
</evidence>
<protein>
    <recommendedName>
        <fullName evidence="2">histidine kinase</fullName>
        <ecNumber evidence="2">2.7.13.3</ecNumber>
    </recommendedName>
</protein>
<keyword evidence="12" id="KW-1185">Reference proteome</keyword>
<keyword evidence="9" id="KW-1133">Transmembrane helix</keyword>
<evidence type="ECO:0000256" key="6">
    <source>
        <dbReference type="ARBA" id="ARBA00022777"/>
    </source>
</evidence>
<feature type="domain" description="Histidine kinase" evidence="10">
    <location>
        <begin position="279"/>
        <end position="505"/>
    </location>
</feature>
<keyword evidence="8" id="KW-0902">Two-component regulatory system</keyword>
<dbReference type="OrthoDB" id="9804645at2"/>
<dbReference type="KEGG" id="gai:IMCC3135_08870"/>
<evidence type="ECO:0000313" key="12">
    <source>
        <dbReference type="Proteomes" id="UP000250079"/>
    </source>
</evidence>
<gene>
    <name evidence="11" type="primary">pleC</name>
    <name evidence="11" type="ORF">IMCC3135_08870</name>
</gene>
<dbReference type="InterPro" id="IPR004358">
    <property type="entry name" value="Sig_transdc_His_kin-like_C"/>
</dbReference>
<keyword evidence="7" id="KW-0067">ATP-binding</keyword>
<evidence type="ECO:0000256" key="1">
    <source>
        <dbReference type="ARBA" id="ARBA00000085"/>
    </source>
</evidence>
<dbReference type="RefSeq" id="WP_088917254.1">
    <property type="nucleotide sequence ID" value="NZ_CP018632.1"/>
</dbReference>
<evidence type="ECO:0000256" key="8">
    <source>
        <dbReference type="ARBA" id="ARBA00023012"/>
    </source>
</evidence>
<dbReference type="SUPFAM" id="SSF47384">
    <property type="entry name" value="Homodimeric domain of signal transducing histidine kinase"/>
    <property type="match status" value="1"/>
</dbReference>
<dbReference type="AlphaFoldDB" id="A0A2Z2NKF4"/>
<name>A0A2Z2NKF4_9GAMM</name>
<keyword evidence="3" id="KW-0597">Phosphoprotein</keyword>
<reference evidence="11 12" key="1">
    <citation type="submission" date="2016-12" db="EMBL/GenBank/DDBJ databases">
        <authorList>
            <person name="Song W.-J."/>
            <person name="Kurnit D.M."/>
        </authorList>
    </citation>
    <scope>NUCLEOTIDE SEQUENCE [LARGE SCALE GENOMIC DNA]</scope>
    <source>
        <strain evidence="11 12">IMCC3135</strain>
    </source>
</reference>
<dbReference type="GO" id="GO:0000155">
    <property type="term" value="F:phosphorelay sensor kinase activity"/>
    <property type="evidence" value="ECO:0007669"/>
    <property type="project" value="InterPro"/>
</dbReference>
<dbReference type="SMART" id="SM00388">
    <property type="entry name" value="HisKA"/>
    <property type="match status" value="1"/>
</dbReference>
<evidence type="ECO:0000256" key="3">
    <source>
        <dbReference type="ARBA" id="ARBA00022553"/>
    </source>
</evidence>
<evidence type="ECO:0000256" key="2">
    <source>
        <dbReference type="ARBA" id="ARBA00012438"/>
    </source>
</evidence>
<dbReference type="SUPFAM" id="SSF55874">
    <property type="entry name" value="ATPase domain of HSP90 chaperone/DNA topoisomerase II/histidine kinase"/>
    <property type="match status" value="1"/>
</dbReference>
<evidence type="ECO:0000259" key="10">
    <source>
        <dbReference type="PROSITE" id="PS50109"/>
    </source>
</evidence>
<dbReference type="InterPro" id="IPR005467">
    <property type="entry name" value="His_kinase_dom"/>
</dbReference>
<keyword evidence="4 11" id="KW-0808">Transferase</keyword>
<dbReference type="Gene3D" id="1.10.287.130">
    <property type="match status" value="1"/>
</dbReference>
<dbReference type="InterPro" id="IPR050351">
    <property type="entry name" value="BphY/WalK/GraS-like"/>
</dbReference>
<keyword evidence="9" id="KW-0472">Membrane</keyword>
<dbReference type="GO" id="GO:0000156">
    <property type="term" value="F:phosphorelay response regulator activity"/>
    <property type="evidence" value="ECO:0007669"/>
    <property type="project" value="TreeGrafter"/>
</dbReference>
<dbReference type="EMBL" id="CP018632">
    <property type="protein sequence ID" value="ASJ71872.1"/>
    <property type="molecule type" value="Genomic_DNA"/>
</dbReference>
<dbReference type="PANTHER" id="PTHR42878:SF7">
    <property type="entry name" value="SENSOR HISTIDINE KINASE GLRK"/>
    <property type="match status" value="1"/>
</dbReference>
<dbReference type="EC" id="2.7.13.3" evidence="2"/>
<dbReference type="InterPro" id="IPR003594">
    <property type="entry name" value="HATPase_dom"/>
</dbReference>
<dbReference type="FunFam" id="1.10.287.130:FF:000001">
    <property type="entry name" value="Two-component sensor histidine kinase"/>
    <property type="match status" value="1"/>
</dbReference>
<dbReference type="PROSITE" id="PS50109">
    <property type="entry name" value="HIS_KIN"/>
    <property type="match status" value="1"/>
</dbReference>